<evidence type="ECO:0000256" key="5">
    <source>
        <dbReference type="ARBA" id="ARBA00023077"/>
    </source>
</evidence>
<evidence type="ECO:0000256" key="6">
    <source>
        <dbReference type="ARBA" id="ARBA00023136"/>
    </source>
</evidence>
<evidence type="ECO:0000256" key="7">
    <source>
        <dbReference type="ARBA" id="ARBA00023237"/>
    </source>
</evidence>
<protein>
    <recommendedName>
        <fullName evidence="15">TonB-dependent receptor</fullName>
    </recommendedName>
</protein>
<dbReference type="RefSeq" id="WP_345336504.1">
    <property type="nucleotide sequence ID" value="NZ_BAABJZ010000097.1"/>
</dbReference>
<comment type="similarity">
    <text evidence="8 9">Belongs to the TonB-dependent receptor family.</text>
</comment>
<dbReference type="InterPro" id="IPR012910">
    <property type="entry name" value="Plug_dom"/>
</dbReference>
<dbReference type="PANTHER" id="PTHR40980">
    <property type="entry name" value="PLUG DOMAIN-CONTAINING PROTEIN"/>
    <property type="match status" value="1"/>
</dbReference>
<dbReference type="InterPro" id="IPR036942">
    <property type="entry name" value="Beta-barrel_TonB_sf"/>
</dbReference>
<keyword evidence="7 8" id="KW-0998">Cell outer membrane</keyword>
<evidence type="ECO:0000256" key="9">
    <source>
        <dbReference type="RuleBase" id="RU003357"/>
    </source>
</evidence>
<dbReference type="Pfam" id="PF00593">
    <property type="entry name" value="TonB_dep_Rec_b-barrel"/>
    <property type="match status" value="1"/>
</dbReference>
<evidence type="ECO:0000256" key="2">
    <source>
        <dbReference type="ARBA" id="ARBA00022448"/>
    </source>
</evidence>
<evidence type="ECO:0000259" key="12">
    <source>
        <dbReference type="Pfam" id="PF07715"/>
    </source>
</evidence>
<feature type="domain" description="TonB-dependent receptor plug" evidence="12">
    <location>
        <begin position="59"/>
        <end position="161"/>
    </location>
</feature>
<reference evidence="14" key="1">
    <citation type="journal article" date="2019" name="Int. J. Syst. Evol. Microbiol.">
        <title>The Global Catalogue of Microorganisms (GCM) 10K type strain sequencing project: providing services to taxonomists for standard genome sequencing and annotation.</title>
        <authorList>
            <consortium name="The Broad Institute Genomics Platform"/>
            <consortium name="The Broad Institute Genome Sequencing Center for Infectious Disease"/>
            <person name="Wu L."/>
            <person name="Ma J."/>
        </authorList>
    </citation>
    <scope>NUCLEOTIDE SEQUENCE [LARGE SCALE GENOMIC DNA]</scope>
    <source>
        <strain evidence="14">JCM 18401</strain>
    </source>
</reference>
<sequence>MNNAMPRLTPVAAGIALLLAGNAMAEEQTVAIQDDVEVIRVSGTRASLSEALNEKRFNDAVVDVIAAEDIGVMPDADIGDSLERVSGVEVERGEDGTANQINIRGLPGHFTKTLFNGRTITTAMNANRNFSYNMMPSAFVSQVSVQKSTSADLEEGGIAGTVDLRTHRALDRADATTRVILKGTQPGNSDEWGPDLSFIHTNKFADDTIGLSFGANYLEENNAAQFTSSANMGSAHLNSDDGLVFAPNQIRAELKDNQRERAAAFVNLEWRPSDNLSLFAESFYTQYHTEENRQRLTFETRNKPLNGIHDSVDYCFDVEGQGERCDTYLTNFSIGNTAALVDSTPIQRDDEVWLNTFEAQYRTGDWTIDAGVTFSRSNQVWDSVLLNARTNNNFDMTFDGTDGPWRFYFDDVRGFDGTAADYLIDGNNYTMGRALNGNNALNAAQVSTETERNANAFDLDFTHDTFKEFGAFSLNKVRFGFAYAEEESLRVNYSSDGQLTNAQLQEFTDQYSDNYIPGFNTAIPKSGSWFSNYGSNGMMLPFMTPDVDHFFDNFSMSDLRNYLSDNDRLKEKVNNLYEDTFSSYFRADFGIGYDLTGNIGVRYTRTKQTQEGVITDWQQGLRYNAELDKLELKDENLENIVSRSNTYDYWLPSLNLNYALRDDMRLRFGLGRTMSRPNKDDLELSTTLNGNLETGTHTIATQDPDLQPFTSDNIDLSWEWYYSAESMLAVAYFRKEIDGLVRTVDFYGAGNSLDIDWGGYEPQDVEINLALKTNADTVNLQGFEINYQTPFDFLPGRLSNTGMKSNYTYIDNSNPEIVRASARHNTNWTLYYSERKFDARASWSYRSGYLQDEQERSYFEDGNAAGNNPHAYYYPASYVESQTRLTLSTSYRPINNLRLTLAMSNVTDQGQNTYTDIAGVQVARSFKDNGRRINAGVIFSF</sequence>
<evidence type="ECO:0000256" key="4">
    <source>
        <dbReference type="ARBA" id="ARBA00022692"/>
    </source>
</evidence>
<dbReference type="InterPro" id="IPR039426">
    <property type="entry name" value="TonB-dep_rcpt-like"/>
</dbReference>
<feature type="signal peptide" evidence="10">
    <location>
        <begin position="1"/>
        <end position="25"/>
    </location>
</feature>
<evidence type="ECO:0000256" key="3">
    <source>
        <dbReference type="ARBA" id="ARBA00022452"/>
    </source>
</evidence>
<evidence type="ECO:0000313" key="14">
    <source>
        <dbReference type="Proteomes" id="UP001499988"/>
    </source>
</evidence>
<gene>
    <name evidence="13" type="ORF">GCM10023333_32460</name>
</gene>
<dbReference type="Gene3D" id="2.170.130.10">
    <property type="entry name" value="TonB-dependent receptor, plug domain"/>
    <property type="match status" value="1"/>
</dbReference>
<dbReference type="Proteomes" id="UP001499988">
    <property type="component" value="Unassembled WGS sequence"/>
</dbReference>
<keyword evidence="2 8" id="KW-0813">Transport</keyword>
<keyword evidence="10" id="KW-0732">Signal</keyword>
<comment type="caution">
    <text evidence="13">The sequence shown here is derived from an EMBL/GenBank/DDBJ whole genome shotgun (WGS) entry which is preliminary data.</text>
</comment>
<keyword evidence="6 8" id="KW-0472">Membrane</keyword>
<dbReference type="PROSITE" id="PS52016">
    <property type="entry name" value="TONB_DEPENDENT_REC_3"/>
    <property type="match status" value="1"/>
</dbReference>
<name>A0ABP9F9U2_9GAMM</name>
<keyword evidence="5 9" id="KW-0798">TonB box</keyword>
<dbReference type="InterPro" id="IPR000531">
    <property type="entry name" value="Beta-barrel_TonB"/>
</dbReference>
<dbReference type="PANTHER" id="PTHR40980:SF4">
    <property type="entry name" value="TONB-DEPENDENT RECEPTOR-LIKE BETA-BARREL DOMAIN-CONTAINING PROTEIN"/>
    <property type="match status" value="1"/>
</dbReference>
<keyword evidence="14" id="KW-1185">Reference proteome</keyword>
<evidence type="ECO:0000313" key="13">
    <source>
        <dbReference type="EMBL" id="GAA4896663.1"/>
    </source>
</evidence>
<keyword evidence="4 8" id="KW-0812">Transmembrane</keyword>
<evidence type="ECO:0008006" key="15">
    <source>
        <dbReference type="Google" id="ProtNLM"/>
    </source>
</evidence>
<dbReference type="Pfam" id="PF07715">
    <property type="entry name" value="Plug"/>
    <property type="match status" value="1"/>
</dbReference>
<dbReference type="NCBIfam" id="TIGR01782">
    <property type="entry name" value="TonB-Xanth-Caul"/>
    <property type="match status" value="1"/>
</dbReference>
<dbReference type="SUPFAM" id="SSF56935">
    <property type="entry name" value="Porins"/>
    <property type="match status" value="1"/>
</dbReference>
<dbReference type="InterPro" id="IPR010104">
    <property type="entry name" value="TonB_rcpt_bac"/>
</dbReference>
<evidence type="ECO:0000256" key="8">
    <source>
        <dbReference type="PROSITE-ProRule" id="PRU01360"/>
    </source>
</evidence>
<evidence type="ECO:0000256" key="1">
    <source>
        <dbReference type="ARBA" id="ARBA00004571"/>
    </source>
</evidence>
<feature type="domain" description="TonB-dependent receptor-like beta-barrel" evidence="11">
    <location>
        <begin position="411"/>
        <end position="906"/>
    </location>
</feature>
<organism evidence="13 14">
    <name type="scientific">Ferrimonas pelagia</name>
    <dbReference type="NCBI Taxonomy" id="1177826"/>
    <lineage>
        <taxon>Bacteria</taxon>
        <taxon>Pseudomonadati</taxon>
        <taxon>Pseudomonadota</taxon>
        <taxon>Gammaproteobacteria</taxon>
        <taxon>Alteromonadales</taxon>
        <taxon>Ferrimonadaceae</taxon>
        <taxon>Ferrimonas</taxon>
    </lineage>
</organism>
<evidence type="ECO:0000259" key="11">
    <source>
        <dbReference type="Pfam" id="PF00593"/>
    </source>
</evidence>
<dbReference type="Gene3D" id="2.40.170.20">
    <property type="entry name" value="TonB-dependent receptor, beta-barrel domain"/>
    <property type="match status" value="1"/>
</dbReference>
<dbReference type="InterPro" id="IPR037066">
    <property type="entry name" value="Plug_dom_sf"/>
</dbReference>
<proteinExistence type="inferred from homology"/>
<accession>A0ABP9F9U2</accession>
<feature type="chain" id="PRO_5045161038" description="TonB-dependent receptor" evidence="10">
    <location>
        <begin position="26"/>
        <end position="941"/>
    </location>
</feature>
<dbReference type="EMBL" id="BAABJZ010000097">
    <property type="protein sequence ID" value="GAA4896663.1"/>
    <property type="molecule type" value="Genomic_DNA"/>
</dbReference>
<evidence type="ECO:0000256" key="10">
    <source>
        <dbReference type="SAM" id="SignalP"/>
    </source>
</evidence>
<comment type="subcellular location">
    <subcellularLocation>
        <location evidence="1 8">Cell outer membrane</location>
        <topology evidence="1 8">Multi-pass membrane protein</topology>
    </subcellularLocation>
</comment>
<keyword evidence="3 8" id="KW-1134">Transmembrane beta strand</keyword>